<comment type="caution">
    <text evidence="3">The sequence shown here is derived from an EMBL/GenBank/DDBJ whole genome shotgun (WGS) entry which is preliminary data.</text>
</comment>
<feature type="region of interest" description="Disordered" evidence="2">
    <location>
        <begin position="150"/>
        <end position="170"/>
    </location>
</feature>
<feature type="region of interest" description="Disordered" evidence="2">
    <location>
        <begin position="972"/>
        <end position="1022"/>
    </location>
</feature>
<feature type="coiled-coil region" evidence="1">
    <location>
        <begin position="665"/>
        <end position="918"/>
    </location>
</feature>
<feature type="region of interest" description="Disordered" evidence="2">
    <location>
        <begin position="52"/>
        <end position="76"/>
    </location>
</feature>
<dbReference type="GO" id="GO:0000785">
    <property type="term" value="C:chromatin"/>
    <property type="evidence" value="ECO:0007669"/>
    <property type="project" value="TreeGrafter"/>
</dbReference>
<dbReference type="VEuPathDB" id="FungiDB:TREMEDRAFT_58384"/>
<evidence type="ECO:0000313" key="4">
    <source>
        <dbReference type="Proteomes" id="UP000289152"/>
    </source>
</evidence>
<feature type="coiled-coil region" evidence="1">
    <location>
        <begin position="1024"/>
        <end position="1074"/>
    </location>
</feature>
<gene>
    <name evidence="3" type="ORF">M231_05750</name>
</gene>
<dbReference type="EMBL" id="SDIL01000081">
    <property type="protein sequence ID" value="RXK36986.1"/>
    <property type="molecule type" value="Genomic_DNA"/>
</dbReference>
<dbReference type="OrthoDB" id="2590131at2759"/>
<dbReference type="Gene3D" id="1.10.287.1490">
    <property type="match status" value="1"/>
</dbReference>
<dbReference type="Proteomes" id="UP000289152">
    <property type="component" value="Unassembled WGS sequence"/>
</dbReference>
<accession>A0A4Q1BHA9</accession>
<dbReference type="STRING" id="5217.A0A4Q1BHA9"/>
<evidence type="ECO:0000256" key="1">
    <source>
        <dbReference type="SAM" id="Coils"/>
    </source>
</evidence>
<dbReference type="PANTHER" id="PTHR43941">
    <property type="entry name" value="STRUCTURAL MAINTENANCE OF CHROMOSOMES PROTEIN 2"/>
    <property type="match status" value="1"/>
</dbReference>
<protein>
    <submittedName>
        <fullName evidence="3">Uncharacterized protein</fullName>
    </submittedName>
</protein>
<dbReference type="GO" id="GO:0000796">
    <property type="term" value="C:condensin complex"/>
    <property type="evidence" value="ECO:0007669"/>
    <property type="project" value="TreeGrafter"/>
</dbReference>
<feature type="coiled-coil region" evidence="1">
    <location>
        <begin position="1372"/>
        <end position="1508"/>
    </location>
</feature>
<dbReference type="PANTHER" id="PTHR43941:SF1">
    <property type="entry name" value="STRUCTURAL MAINTENANCE OF CHROMOSOMES PROTEIN 2"/>
    <property type="match status" value="1"/>
</dbReference>
<dbReference type="GO" id="GO:0003682">
    <property type="term" value="F:chromatin binding"/>
    <property type="evidence" value="ECO:0007669"/>
    <property type="project" value="TreeGrafter"/>
</dbReference>
<dbReference type="GO" id="GO:0000793">
    <property type="term" value="C:condensed chromosome"/>
    <property type="evidence" value="ECO:0007669"/>
    <property type="project" value="TreeGrafter"/>
</dbReference>
<feature type="coiled-coil region" evidence="1">
    <location>
        <begin position="1165"/>
        <end position="1322"/>
    </location>
</feature>
<proteinExistence type="predicted"/>
<reference evidence="3 4" key="1">
    <citation type="submission" date="2016-06" db="EMBL/GenBank/DDBJ databases">
        <title>Evolution of pathogenesis and genome organization in the Tremellales.</title>
        <authorList>
            <person name="Cuomo C."/>
            <person name="Litvintseva A."/>
            <person name="Heitman J."/>
            <person name="Chen Y."/>
            <person name="Sun S."/>
            <person name="Springer D."/>
            <person name="Dromer F."/>
            <person name="Young S."/>
            <person name="Zeng Q."/>
            <person name="Chapman S."/>
            <person name="Gujja S."/>
            <person name="Saif S."/>
            <person name="Birren B."/>
        </authorList>
    </citation>
    <scope>NUCLEOTIDE SEQUENCE [LARGE SCALE GENOMIC DNA]</scope>
    <source>
        <strain evidence="3 4">ATCC 28783</strain>
    </source>
</reference>
<evidence type="ECO:0000313" key="3">
    <source>
        <dbReference type="EMBL" id="RXK36986.1"/>
    </source>
</evidence>
<evidence type="ECO:0000256" key="2">
    <source>
        <dbReference type="SAM" id="MobiDB-lite"/>
    </source>
</evidence>
<organism evidence="3 4">
    <name type="scientific">Tremella mesenterica</name>
    <name type="common">Jelly fungus</name>
    <dbReference type="NCBI Taxonomy" id="5217"/>
    <lineage>
        <taxon>Eukaryota</taxon>
        <taxon>Fungi</taxon>
        <taxon>Dikarya</taxon>
        <taxon>Basidiomycota</taxon>
        <taxon>Agaricomycotina</taxon>
        <taxon>Tremellomycetes</taxon>
        <taxon>Tremellales</taxon>
        <taxon>Tremellaceae</taxon>
        <taxon>Tremella</taxon>
    </lineage>
</organism>
<dbReference type="GO" id="GO:0007076">
    <property type="term" value="P:mitotic chromosome condensation"/>
    <property type="evidence" value="ECO:0007669"/>
    <property type="project" value="TreeGrafter"/>
</dbReference>
<dbReference type="InParanoid" id="A0A4Q1BHA9"/>
<keyword evidence="4" id="KW-1185">Reference proteome</keyword>
<feature type="compositionally biased region" description="Basic and acidic residues" evidence="2">
    <location>
        <begin position="52"/>
        <end position="73"/>
    </location>
</feature>
<keyword evidence="1" id="KW-0175">Coiled coil</keyword>
<sequence length="1678" mass="190396">MSIFGGDGIDRELKALKTQVAAKDAQLSTLQNEKMRKMDELEEVKRSREILQRQAEEDADRAAKAEKALESRTGELSQLRLRVSNLESTLQSSADKLKKQEKQSQQLQYELESLGSDGNATTNKLTEQRRLLENKVKDLEKALKIAENNGNSNIPLANKGRRPRSSSVNTDNRVRDLELELESLRSAQGPADAQLDTLREQLKSAKREQDKAVNFKLALERTSKKEIEDLRSKLEDAVAEIDFYRRSEDGGSSREMEKLKKTAEAEKERLKGTIIELERIKTEHMSKIEELQQVIKERAESLSELREDRVGRGGMDDEEDTKKEVNELKDKVRQLELELNNVPQTRTSGSGTDASLRRKLDRAERELRAAREDLEANEALLEEKEKEIFKLKARVPMPRSPFSTPTELPDDGRVEELETRLAALQQELVEKNERIQGLEKEVREKQAALEAALSDTDGAKVVVGRLETELNNLKTTRQALEDDLQSARLLCSEQERSVEASRTTMAESKEEIYNLSLQIKELQTAQRDAVMRVEEKTTALEGAQKQLTELQNALEKQTVDVEEMTALRVSLKEANSAVKSMQLKVEAADATLLRAAEMQATIGELESLKARHEKELAVATEELRSRQGELADSEAHASSLQLRLEDSQLALNKQREFSEEMQERWEHIAAEKIDLECRIEQLEKEARQAEEAAADRSTLSEARERDVELLRMKDQVDDLRRAKESEKEEYEKLLAAVEFAQAQDNKHSSSKIAELEEQISRLEVSATQVSHMQSKIDELESQIHSQMSNTNPISNNSRENQHIGLLHAKIERLRKERDELRQSMSFAQHERQFALSAAEADRRSALDALDLARAELQTKIAEVSQLQKDEVSLRLRIDEVCEKLESVSVSFAAASDEKNNLIDRNAELERQLQSAEHSPSGVQVEEVNYAAKEQAQQLLALSHETVLLKDKLSDTSQTLRESEIQRKELEKRVEELSATPQSPISETHSAASNSEPSEKRRHVRQISSMSGTSKLREAELEGKLSRREATIKSLSNKIKQLETQLELARDSEIAEELEQLVQEKETLKIVLEERMMEHTKLQHELISSTAIQSSQNQRLVELEKDLQERYSLAGEETMRVNGLVLALVVQRKAYLSTRAEYVSITGQTRRQQVALESSQVAANDLTRAHETIEELRSRLAELESTSEAALSLSEQISALQTEKQQSERKILDLQTEVSTLLDALAEADRIHSQTISEIQEKLEVTRARHKEEMTNHGKEVESATERLSKQHEDLQGVLGNVTSLQVRVQELDRQLGESQIQKEDLQRHAEDLQQRLVEQTRLTVVGEENRGLLEEQVAGLHVELNETVMKKTAVEGEMERLKEIHLKGTKALHDLEREAREMKNDMERAEERVREVERLELEIDELRKELLMVRDEMRGLVERAEKAEEEMKVMELENERIRGATNVDQGQGTEELKERISELEAALTLKVQEVDEADDRVREVYKSNTKLEKKIAKLQRQITTLTLSTEKETLANTIANRSIPPVDHLNPGPIPTSHQLTPNHATTTNSHQNLTTVTSTIRLVTSSPTKPPISPLPHRPALAELSQPRPSLRSVNIFDPTPNPSLNPDFSLNPNLKSPNGQKRCREGEEEKVLPAEAIILPFSGLRPIARKAFTPKRSTFSKSPNKTRQVNIFSGQS</sequence>
<feature type="compositionally biased region" description="Polar residues" evidence="2">
    <location>
        <begin position="978"/>
        <end position="995"/>
    </location>
</feature>
<name>A0A4Q1BHA9_TREME</name>